<keyword evidence="14" id="KW-1185">Reference proteome</keyword>
<dbReference type="GO" id="GO:0051539">
    <property type="term" value="F:4 iron, 4 sulfur cluster binding"/>
    <property type="evidence" value="ECO:0007669"/>
    <property type="project" value="UniProtKB-KW"/>
</dbReference>
<proteinExistence type="inferred from homology"/>
<comment type="cofactor">
    <cofactor evidence="2">
        <name>[4Fe-4S] cluster</name>
        <dbReference type="ChEBI" id="CHEBI:49883"/>
    </cofactor>
</comment>
<accession>A0A895XQR1</accession>
<dbReference type="GO" id="GO:0006099">
    <property type="term" value="P:tricarboxylic acid cycle"/>
    <property type="evidence" value="ECO:0007669"/>
    <property type="project" value="InterPro"/>
</dbReference>
<dbReference type="SUPFAM" id="SSF46548">
    <property type="entry name" value="alpha-helical ferredoxin"/>
    <property type="match status" value="1"/>
</dbReference>
<dbReference type="GO" id="GO:0009055">
    <property type="term" value="F:electron transfer activity"/>
    <property type="evidence" value="ECO:0007669"/>
    <property type="project" value="InterPro"/>
</dbReference>
<evidence type="ECO:0000256" key="7">
    <source>
        <dbReference type="ARBA" id="ARBA00022723"/>
    </source>
</evidence>
<dbReference type="Proteomes" id="UP000662939">
    <property type="component" value="Chromosome"/>
</dbReference>
<evidence type="ECO:0000256" key="9">
    <source>
        <dbReference type="ARBA" id="ARBA00023004"/>
    </source>
</evidence>
<dbReference type="InterPro" id="IPR012675">
    <property type="entry name" value="Beta-grasp_dom_sf"/>
</dbReference>
<evidence type="ECO:0000256" key="2">
    <source>
        <dbReference type="ARBA" id="ARBA00001966"/>
    </source>
</evidence>
<dbReference type="PANTHER" id="PTHR11921">
    <property type="entry name" value="SUCCINATE DEHYDROGENASE IRON-SULFUR PROTEIN"/>
    <property type="match status" value="1"/>
</dbReference>
<organism evidence="13 14">
    <name type="scientific">Natronoglycomyces albus</name>
    <dbReference type="NCBI Taxonomy" id="2811108"/>
    <lineage>
        <taxon>Bacteria</taxon>
        <taxon>Bacillati</taxon>
        <taxon>Actinomycetota</taxon>
        <taxon>Actinomycetes</taxon>
        <taxon>Glycomycetales</taxon>
        <taxon>Glycomycetaceae</taxon>
        <taxon>Natronoglycomyces</taxon>
    </lineage>
</organism>
<evidence type="ECO:0000256" key="11">
    <source>
        <dbReference type="ARBA" id="ARBA00034078"/>
    </source>
</evidence>
<dbReference type="InterPro" id="IPR036010">
    <property type="entry name" value="2Fe-2S_ferredoxin-like_sf"/>
</dbReference>
<sequence>MSNTRVFRVWRGDAEGGDFSEYKVEVNEGEVVLDIVHRIQATEAPDLAVRWNCKAGKCGSCSAEINGMPKLMCMTRMSTFEEDQEITLTPLRTFPVERDLVCDVSFNYEKARQMPAFAPPEGLEPGEYRMQQVDVERSQEFRKCIECFLCQTTCHVIRDHEENKEAFSGPRLFIRAAELDMHPLDAEDNRGSHAQDEQGLGYCNITKCCTDVCPEGIKITDNAIIPMKERVAGDRYDPLVWLGRKIFRRDAKDA</sequence>
<dbReference type="GO" id="GO:0046872">
    <property type="term" value="F:metal ion binding"/>
    <property type="evidence" value="ECO:0007669"/>
    <property type="project" value="UniProtKB-KW"/>
</dbReference>
<dbReference type="Pfam" id="PF13085">
    <property type="entry name" value="Fer2_3"/>
    <property type="match status" value="1"/>
</dbReference>
<reference evidence="13" key="1">
    <citation type="submission" date="2021-02" db="EMBL/GenBank/DDBJ databases">
        <title>Natronoglycomyces albus gen. nov., sp. nov, a haloalkaliphilic actinobacterium from a soda solonchak soil.</title>
        <authorList>
            <person name="Sorokin D.Y."/>
            <person name="Khijniak T.V."/>
            <person name="Zakharycheva A.P."/>
            <person name="Boueva O.V."/>
            <person name="Ariskina E.V."/>
            <person name="Hahnke R.L."/>
            <person name="Bunk B."/>
            <person name="Sproer C."/>
            <person name="Schumann P."/>
            <person name="Evtushenko L.I."/>
            <person name="Kublanov I.V."/>
        </authorList>
    </citation>
    <scope>NUCLEOTIDE SEQUENCE</scope>
    <source>
        <strain evidence="13">DSM 106290</strain>
    </source>
</reference>
<dbReference type="InterPro" id="IPR025192">
    <property type="entry name" value="Succ_DH/fum_Rdtase_N"/>
</dbReference>
<evidence type="ECO:0000313" key="13">
    <source>
        <dbReference type="EMBL" id="QSB04610.1"/>
    </source>
</evidence>
<dbReference type="NCBIfam" id="NF009052">
    <property type="entry name" value="PRK12386.1"/>
    <property type="match status" value="1"/>
</dbReference>
<comment type="cofactor">
    <cofactor evidence="1">
        <name>[3Fe-4S] cluster</name>
        <dbReference type="ChEBI" id="CHEBI:21137"/>
    </cofactor>
</comment>
<evidence type="ECO:0000256" key="4">
    <source>
        <dbReference type="ARBA" id="ARBA00009433"/>
    </source>
</evidence>
<dbReference type="SUPFAM" id="SSF54292">
    <property type="entry name" value="2Fe-2S ferredoxin-like"/>
    <property type="match status" value="1"/>
</dbReference>
<dbReference type="AlphaFoldDB" id="A0A895XQR1"/>
<keyword evidence="5" id="KW-0004">4Fe-4S</keyword>
<evidence type="ECO:0000256" key="6">
    <source>
        <dbReference type="ARBA" id="ARBA00022714"/>
    </source>
</evidence>
<dbReference type="Gene3D" id="3.10.20.30">
    <property type="match status" value="1"/>
</dbReference>
<evidence type="ECO:0000313" key="14">
    <source>
        <dbReference type="Proteomes" id="UP000662939"/>
    </source>
</evidence>
<evidence type="ECO:0000256" key="3">
    <source>
        <dbReference type="ARBA" id="ARBA00005163"/>
    </source>
</evidence>
<comment type="cofactor">
    <cofactor evidence="11">
        <name>[2Fe-2S] cluster</name>
        <dbReference type="ChEBI" id="CHEBI:190135"/>
    </cofactor>
</comment>
<dbReference type="GO" id="GO:0005886">
    <property type="term" value="C:plasma membrane"/>
    <property type="evidence" value="ECO:0007669"/>
    <property type="project" value="TreeGrafter"/>
</dbReference>
<keyword evidence="8" id="KW-0560">Oxidoreductase</keyword>
<dbReference type="CDD" id="cd00207">
    <property type="entry name" value="fer2"/>
    <property type="match status" value="1"/>
</dbReference>
<dbReference type="PANTHER" id="PTHR11921:SF29">
    <property type="entry name" value="SUCCINATE DEHYDROGENASE [UBIQUINONE] IRON-SULFUR SUBUNIT, MITOCHONDRIAL"/>
    <property type="match status" value="1"/>
</dbReference>
<evidence type="ECO:0000259" key="12">
    <source>
        <dbReference type="PROSITE" id="PS51085"/>
    </source>
</evidence>
<evidence type="ECO:0000256" key="5">
    <source>
        <dbReference type="ARBA" id="ARBA00022485"/>
    </source>
</evidence>
<keyword evidence="7" id="KW-0479">Metal-binding</keyword>
<protein>
    <submittedName>
        <fullName evidence="13">Succinate dehydrogenase/fumarate reductase iron-sulfur subunit</fullName>
    </submittedName>
</protein>
<evidence type="ECO:0000256" key="1">
    <source>
        <dbReference type="ARBA" id="ARBA00001927"/>
    </source>
</evidence>
<evidence type="ECO:0000256" key="10">
    <source>
        <dbReference type="ARBA" id="ARBA00023014"/>
    </source>
</evidence>
<name>A0A895XQR1_9ACTN</name>
<comment type="pathway">
    <text evidence="3">Carbohydrate metabolism; tricarboxylic acid cycle.</text>
</comment>
<comment type="similarity">
    <text evidence="4">Belongs to the succinate dehydrogenase/fumarate reductase iron-sulfur protein family.</text>
</comment>
<keyword evidence="9" id="KW-0408">Iron</keyword>
<dbReference type="InterPro" id="IPR009051">
    <property type="entry name" value="Helical_ferredxn"/>
</dbReference>
<dbReference type="Gene3D" id="1.10.1060.10">
    <property type="entry name" value="Alpha-helical ferredoxin"/>
    <property type="match status" value="1"/>
</dbReference>
<dbReference type="InterPro" id="IPR006058">
    <property type="entry name" value="2Fe2S_fd_BS"/>
</dbReference>
<feature type="domain" description="2Fe-2S ferredoxin-type" evidence="12">
    <location>
        <begin position="4"/>
        <end position="92"/>
    </location>
</feature>
<dbReference type="KEGG" id="nav:JQS30_12625"/>
<dbReference type="NCBIfam" id="TIGR00384">
    <property type="entry name" value="dhsB"/>
    <property type="match status" value="1"/>
</dbReference>
<dbReference type="PROSITE" id="PS51085">
    <property type="entry name" value="2FE2S_FER_2"/>
    <property type="match status" value="1"/>
</dbReference>
<dbReference type="PROSITE" id="PS00197">
    <property type="entry name" value="2FE2S_FER_1"/>
    <property type="match status" value="1"/>
</dbReference>
<dbReference type="InterPro" id="IPR001041">
    <property type="entry name" value="2Fe-2S_ferredoxin-type"/>
</dbReference>
<keyword evidence="10" id="KW-0411">Iron-sulfur</keyword>
<dbReference type="GO" id="GO:0022904">
    <property type="term" value="P:respiratory electron transport chain"/>
    <property type="evidence" value="ECO:0007669"/>
    <property type="project" value="TreeGrafter"/>
</dbReference>
<keyword evidence="6" id="KW-0001">2Fe-2S</keyword>
<dbReference type="Pfam" id="PF13183">
    <property type="entry name" value="Fer4_8"/>
    <property type="match status" value="1"/>
</dbReference>
<evidence type="ECO:0000256" key="8">
    <source>
        <dbReference type="ARBA" id="ARBA00023002"/>
    </source>
</evidence>
<dbReference type="InterPro" id="IPR004489">
    <property type="entry name" value="Succ_DH/fum_Rdtase_Fe-S"/>
</dbReference>
<dbReference type="InterPro" id="IPR050573">
    <property type="entry name" value="SDH/FRD_Iron-Sulfur"/>
</dbReference>
<dbReference type="GO" id="GO:0016491">
    <property type="term" value="F:oxidoreductase activity"/>
    <property type="evidence" value="ECO:0007669"/>
    <property type="project" value="UniProtKB-KW"/>
</dbReference>
<gene>
    <name evidence="13" type="ORF">JQS30_12625</name>
</gene>
<dbReference type="GO" id="GO:0051537">
    <property type="term" value="F:2 iron, 2 sulfur cluster binding"/>
    <property type="evidence" value="ECO:0007669"/>
    <property type="project" value="UniProtKB-KW"/>
</dbReference>
<dbReference type="InterPro" id="IPR017896">
    <property type="entry name" value="4Fe4S_Fe-S-bd"/>
</dbReference>
<dbReference type="EMBL" id="CP070496">
    <property type="protein sequence ID" value="QSB04610.1"/>
    <property type="molecule type" value="Genomic_DNA"/>
</dbReference>